<evidence type="ECO:0000256" key="2">
    <source>
        <dbReference type="ARBA" id="ARBA00009658"/>
    </source>
</evidence>
<dbReference type="PANTHER" id="PTHR23222">
    <property type="entry name" value="PROHIBITIN"/>
    <property type="match status" value="1"/>
</dbReference>
<sequence length="173" mass="19656">MVYPEGTHIMIPWFERPTIYDVRARPHVVESSSGSRDLQMKRKHLLLQIALIVVLSICHNHRRSSPLEATPELVPKDNQRKKIQDCNGESANFIIPARVWLGRNRIRAIDLCELKCIKKLSLQSNQLTSMAGHESWDHGGSSLIELRGTERTDVYRELEALYIMESAGVASLA</sequence>
<dbReference type="InterPro" id="IPR000163">
    <property type="entry name" value="Prohibitin"/>
</dbReference>
<dbReference type="EMBL" id="JAVIJP010000018">
    <property type="protein sequence ID" value="KAL3639599.1"/>
    <property type="molecule type" value="Genomic_DNA"/>
</dbReference>
<comment type="caution">
    <text evidence="5">The sequence shown here is derived from an EMBL/GenBank/DDBJ whole genome shotgun (WGS) entry which is preliminary data.</text>
</comment>
<dbReference type="Proteomes" id="UP001632038">
    <property type="component" value="Unassembled WGS sequence"/>
</dbReference>
<dbReference type="AlphaFoldDB" id="A0ABD3DCN1"/>
<comment type="similarity">
    <text evidence="2 4">Belongs to the prohibitin family.</text>
</comment>
<keyword evidence="6" id="KW-1185">Reference proteome</keyword>
<evidence type="ECO:0000256" key="4">
    <source>
        <dbReference type="RuleBase" id="RU366048"/>
    </source>
</evidence>
<comment type="subcellular location">
    <subcellularLocation>
        <location evidence="1">Membrane</location>
    </subcellularLocation>
    <subcellularLocation>
        <location evidence="4">Mitochondrion inner membrane</location>
    </subcellularLocation>
</comment>
<evidence type="ECO:0000313" key="6">
    <source>
        <dbReference type="Proteomes" id="UP001632038"/>
    </source>
</evidence>
<keyword evidence="3" id="KW-0472">Membrane</keyword>
<reference evidence="6" key="1">
    <citation type="journal article" date="2024" name="IScience">
        <title>Strigolactones Initiate the Formation of Haustorium-like Structures in Castilleja.</title>
        <authorList>
            <person name="Buerger M."/>
            <person name="Peterson D."/>
            <person name="Chory J."/>
        </authorList>
    </citation>
    <scope>NUCLEOTIDE SEQUENCE [LARGE SCALE GENOMIC DNA]</scope>
</reference>
<evidence type="ECO:0000313" key="5">
    <source>
        <dbReference type="EMBL" id="KAL3639599.1"/>
    </source>
</evidence>
<evidence type="ECO:0000256" key="3">
    <source>
        <dbReference type="ARBA" id="ARBA00023136"/>
    </source>
</evidence>
<proteinExistence type="inferred from homology"/>
<dbReference type="GO" id="GO:0005743">
    <property type="term" value="C:mitochondrial inner membrane"/>
    <property type="evidence" value="ECO:0007669"/>
    <property type="project" value="UniProtKB-SubCell"/>
</dbReference>
<protein>
    <recommendedName>
        <fullName evidence="4">Prohibitin</fullName>
    </recommendedName>
</protein>
<accession>A0ABD3DCN1</accession>
<name>A0ABD3DCN1_9LAMI</name>
<keyword evidence="4" id="KW-0999">Mitochondrion inner membrane</keyword>
<gene>
    <name evidence="5" type="ORF">CASFOL_017506</name>
</gene>
<evidence type="ECO:0000256" key="1">
    <source>
        <dbReference type="ARBA" id="ARBA00004370"/>
    </source>
</evidence>
<keyword evidence="4" id="KW-0496">Mitochondrion</keyword>
<organism evidence="5 6">
    <name type="scientific">Castilleja foliolosa</name>
    <dbReference type="NCBI Taxonomy" id="1961234"/>
    <lineage>
        <taxon>Eukaryota</taxon>
        <taxon>Viridiplantae</taxon>
        <taxon>Streptophyta</taxon>
        <taxon>Embryophyta</taxon>
        <taxon>Tracheophyta</taxon>
        <taxon>Spermatophyta</taxon>
        <taxon>Magnoliopsida</taxon>
        <taxon>eudicotyledons</taxon>
        <taxon>Gunneridae</taxon>
        <taxon>Pentapetalae</taxon>
        <taxon>asterids</taxon>
        <taxon>lamiids</taxon>
        <taxon>Lamiales</taxon>
        <taxon>Orobanchaceae</taxon>
        <taxon>Pedicularideae</taxon>
        <taxon>Castillejinae</taxon>
        <taxon>Castilleja</taxon>
    </lineage>
</organism>
<dbReference type="PANTHER" id="PTHR23222:SF1">
    <property type="entry name" value="PROHIBITIN-2"/>
    <property type="match status" value="1"/>
</dbReference>